<evidence type="ECO:0000313" key="4">
    <source>
        <dbReference type="Proteomes" id="UP000030752"/>
    </source>
</evidence>
<proteinExistence type="predicted"/>
<evidence type="ECO:0000259" key="2">
    <source>
        <dbReference type="Pfam" id="PF02129"/>
    </source>
</evidence>
<dbReference type="InterPro" id="IPR029058">
    <property type="entry name" value="AB_hydrolase_fold"/>
</dbReference>
<dbReference type="InterPro" id="IPR050261">
    <property type="entry name" value="FrsA_esterase"/>
</dbReference>
<dbReference type="VEuPathDB" id="FungiDB:HMPREF1541_11059"/>
<dbReference type="HOGENOM" id="CLU_048587_1_1_1"/>
<sequence length="304" mass="33641">MAPPREDISFQTSDGLTLRGWLYKSALAQDGAKLPCLVMSHGWSALKEMDLDAFAERFVAKLPIACLVYDNRCFGASDGQPRHEIIPALQHADMSDAITYAQSLEGVKPEKIGIWGSSYSGAHVLHVGAVDKRVKAVLSQVPLADGYTNFQRLIRCDFVSSMNQMFQDDRLARAAGKDPGRLPVVDADPMKPSALPTADSFVFFDAWAKKSDWKNDCTVRSVEMLRGYHPSAQIHRIAPTPLLMTVAENDVLTPTDIALEAYSRALEPKRLHVLPGGHFDGYTGPNFDRNTDVQAEFLKQYLCN</sequence>
<evidence type="ECO:0000256" key="1">
    <source>
        <dbReference type="ARBA" id="ARBA00022801"/>
    </source>
</evidence>
<dbReference type="OrthoDB" id="2498029at2759"/>
<dbReference type="EMBL" id="KB822717">
    <property type="protein sequence ID" value="ETN43928.1"/>
    <property type="molecule type" value="Genomic_DNA"/>
</dbReference>
<keyword evidence="1" id="KW-0378">Hydrolase</keyword>
<reference evidence="3 4" key="1">
    <citation type="submission" date="2013-03" db="EMBL/GenBank/DDBJ databases">
        <title>The Genome Sequence of Phialophora europaea CBS 101466.</title>
        <authorList>
            <consortium name="The Broad Institute Genomics Platform"/>
            <person name="Cuomo C."/>
            <person name="de Hoog S."/>
            <person name="Gorbushina A."/>
            <person name="Walker B."/>
            <person name="Young S.K."/>
            <person name="Zeng Q."/>
            <person name="Gargeya S."/>
            <person name="Fitzgerald M."/>
            <person name="Haas B."/>
            <person name="Abouelleil A."/>
            <person name="Allen A.W."/>
            <person name="Alvarado L."/>
            <person name="Arachchi H.M."/>
            <person name="Berlin A.M."/>
            <person name="Chapman S.B."/>
            <person name="Gainer-Dewar J."/>
            <person name="Goldberg J."/>
            <person name="Griggs A."/>
            <person name="Gujja S."/>
            <person name="Hansen M."/>
            <person name="Howarth C."/>
            <person name="Imamovic A."/>
            <person name="Ireland A."/>
            <person name="Larimer J."/>
            <person name="McCowan C."/>
            <person name="Murphy C."/>
            <person name="Pearson M."/>
            <person name="Poon T.W."/>
            <person name="Priest M."/>
            <person name="Roberts A."/>
            <person name="Saif S."/>
            <person name="Shea T."/>
            <person name="Sisk P."/>
            <person name="Sykes S."/>
            <person name="Wortman J."/>
            <person name="Nusbaum C."/>
            <person name="Birren B."/>
        </authorList>
    </citation>
    <scope>NUCLEOTIDE SEQUENCE [LARGE SCALE GENOMIC DNA]</scope>
    <source>
        <strain evidence="3 4">CBS 101466</strain>
    </source>
</reference>
<dbReference type="AlphaFoldDB" id="W2S7C2"/>
<dbReference type="Gene3D" id="3.40.50.1820">
    <property type="entry name" value="alpha/beta hydrolase"/>
    <property type="match status" value="1"/>
</dbReference>
<organism evidence="3 4">
    <name type="scientific">Cyphellophora europaea (strain CBS 101466)</name>
    <name type="common">Phialophora europaea</name>
    <dbReference type="NCBI Taxonomy" id="1220924"/>
    <lineage>
        <taxon>Eukaryota</taxon>
        <taxon>Fungi</taxon>
        <taxon>Dikarya</taxon>
        <taxon>Ascomycota</taxon>
        <taxon>Pezizomycotina</taxon>
        <taxon>Eurotiomycetes</taxon>
        <taxon>Chaetothyriomycetidae</taxon>
        <taxon>Chaetothyriales</taxon>
        <taxon>Cyphellophoraceae</taxon>
        <taxon>Cyphellophora</taxon>
    </lineage>
</organism>
<dbReference type="Pfam" id="PF02129">
    <property type="entry name" value="Peptidase_S15"/>
    <property type="match status" value="1"/>
</dbReference>
<evidence type="ECO:0000313" key="3">
    <source>
        <dbReference type="EMBL" id="ETN43928.1"/>
    </source>
</evidence>
<dbReference type="GO" id="GO:0016788">
    <property type="term" value="F:hydrolase activity, acting on ester bonds"/>
    <property type="evidence" value="ECO:0007669"/>
    <property type="project" value="UniProtKB-ARBA"/>
</dbReference>
<dbReference type="InParanoid" id="W2S7C2"/>
<dbReference type="Proteomes" id="UP000030752">
    <property type="component" value="Unassembled WGS sequence"/>
</dbReference>
<dbReference type="RefSeq" id="XP_008713950.1">
    <property type="nucleotide sequence ID" value="XM_008715728.1"/>
</dbReference>
<protein>
    <recommendedName>
        <fullName evidence="2">Xaa-Pro dipeptidyl-peptidase-like domain-containing protein</fullName>
    </recommendedName>
</protein>
<dbReference type="Gene3D" id="1.10.10.800">
    <property type="match status" value="1"/>
</dbReference>
<dbReference type="STRING" id="1220924.W2S7C2"/>
<dbReference type="eggNOG" id="ENOG502RYKB">
    <property type="taxonomic scope" value="Eukaryota"/>
</dbReference>
<feature type="domain" description="Xaa-Pro dipeptidyl-peptidase-like" evidence="2">
    <location>
        <begin position="29"/>
        <end position="279"/>
    </location>
</feature>
<accession>W2S7C2</accession>
<dbReference type="GeneID" id="19978398"/>
<dbReference type="SUPFAM" id="SSF53474">
    <property type="entry name" value="alpha/beta-Hydrolases"/>
    <property type="match status" value="1"/>
</dbReference>
<gene>
    <name evidence="3" type="ORF">HMPREF1541_11059</name>
</gene>
<keyword evidence="4" id="KW-1185">Reference proteome</keyword>
<dbReference type="ESTHER" id="9euro-w2s7c2">
    <property type="family name" value="Xaa-Pro-like_dom"/>
</dbReference>
<dbReference type="PANTHER" id="PTHR22946">
    <property type="entry name" value="DIENELACTONE HYDROLASE DOMAIN-CONTAINING PROTEIN-RELATED"/>
    <property type="match status" value="1"/>
</dbReference>
<name>W2S7C2_CYPE1</name>
<dbReference type="InterPro" id="IPR000383">
    <property type="entry name" value="Xaa-Pro-like_dom"/>
</dbReference>
<dbReference type="PANTHER" id="PTHR22946:SF9">
    <property type="entry name" value="POLYKETIDE TRANSFERASE AF380"/>
    <property type="match status" value="1"/>
</dbReference>